<dbReference type="InParanoid" id="A0A167L9C2"/>
<feature type="region of interest" description="Disordered" evidence="17">
    <location>
        <begin position="309"/>
        <end position="328"/>
    </location>
</feature>
<evidence type="ECO:0000256" key="8">
    <source>
        <dbReference type="ARBA" id="ARBA00022837"/>
    </source>
</evidence>
<feature type="region of interest" description="Disordered" evidence="17">
    <location>
        <begin position="2014"/>
        <end position="2058"/>
    </location>
</feature>
<evidence type="ECO:0000256" key="15">
    <source>
        <dbReference type="ARBA" id="ARBA00061395"/>
    </source>
</evidence>
<name>A0A167L9C2_PHYB8</name>
<dbReference type="Gene3D" id="1.10.287.70">
    <property type="match status" value="4"/>
</dbReference>
<evidence type="ECO:0000256" key="1">
    <source>
        <dbReference type="ARBA" id="ARBA00004651"/>
    </source>
</evidence>
<feature type="transmembrane region" description="Helical" evidence="18">
    <location>
        <begin position="935"/>
        <end position="956"/>
    </location>
</feature>
<keyword evidence="3" id="KW-1003">Cell membrane</keyword>
<dbReference type="Gene3D" id="1.10.238.10">
    <property type="entry name" value="EF-hand"/>
    <property type="match status" value="1"/>
</dbReference>
<proteinExistence type="inferred from homology"/>
<evidence type="ECO:0000256" key="16">
    <source>
        <dbReference type="ARBA" id="ARBA00067459"/>
    </source>
</evidence>
<evidence type="ECO:0000256" key="13">
    <source>
        <dbReference type="ARBA" id="ARBA00023180"/>
    </source>
</evidence>
<feature type="compositionally biased region" description="Polar residues" evidence="17">
    <location>
        <begin position="16"/>
        <end position="32"/>
    </location>
</feature>
<feature type="transmembrane region" description="Helical" evidence="18">
    <location>
        <begin position="369"/>
        <end position="388"/>
    </location>
</feature>
<evidence type="ECO:0000256" key="17">
    <source>
        <dbReference type="SAM" id="MobiDB-lite"/>
    </source>
</evidence>
<evidence type="ECO:0000256" key="12">
    <source>
        <dbReference type="ARBA" id="ARBA00023136"/>
    </source>
</evidence>
<evidence type="ECO:0000313" key="20">
    <source>
        <dbReference type="EMBL" id="OAD69889.1"/>
    </source>
</evidence>
<keyword evidence="8" id="KW-0106">Calcium</keyword>
<keyword evidence="13" id="KW-0325">Glycoprotein</keyword>
<evidence type="ECO:0000259" key="19">
    <source>
        <dbReference type="PROSITE" id="PS50222"/>
    </source>
</evidence>
<evidence type="ECO:0000256" key="5">
    <source>
        <dbReference type="ARBA" id="ARBA00022568"/>
    </source>
</evidence>
<dbReference type="PANTHER" id="PTHR45628:SF7">
    <property type="entry name" value="VOLTAGE-DEPENDENT CALCIUM CHANNEL TYPE A SUBUNIT ALPHA-1"/>
    <property type="match status" value="1"/>
</dbReference>
<feature type="transmembrane region" description="Helical" evidence="18">
    <location>
        <begin position="637"/>
        <end position="654"/>
    </location>
</feature>
<sequence length="2102" mass="240516">MPDSGIIPTESEPKSNRASPQTPLSDASSVNVPQITLTTAQAEDVIEFIHHSPNQQQPSSHLSTPLPLTRDLLRRKNKIDKLLHHNPHNLSTPNTYVVDERVTAGLGIATPHDNLVLGGTGLRSRRNSNRITSSTDDEKLWYKSQPSSPRVSDYSHFQWTSTLDRFKDSPNANSSCKDNKLSGTSSVTSMSDNASMKAYNAEAHRYMEYSYDQSRKLRHINHHHYHHHHHNHPVRKRRSQMQQYLDLIYEAAARVINSRSPENKKKKYTIEPWKETYLSPPSSPPQHQPPSTTAPAPVTVTATAAAREAFDEKNTSDIQRPLDLNDPIDNLPKESKENQLQGYSLNLFSPTNTIRLWLWKLVKSKNIEVLLLLLLLLHWFLMACVPIKNNDEKSIFGKQWTHYPILCIQSIYSLEAIAKIIVYGFWIPPTREKSRLSMIFTPISNCIRRLRGLSRNLHDNDQKEEEDKIELEHKAYLNKFGNILDLTSIVCYWIDFGFMLHGYRYFTLFKTLGATRPLRLLLIFPGTAMIVRSLEESLGLLLVVLGFLFFFLLLWALIGLISFQGVFSRRCYVLDSAGVSTYVEPPAYCSGFYNGTELIGPYNVIRETYGFPGPQGNICKSGQICIEDPINNPNFGFVNYDTIFYSFLSIYTVQTLEGWTPMMYQNQDGDSNAVAVYYCICVYVLSFLVTFLVFAVITSTFTQIRANNYGSGFKAKKKSYPLLRLADSHENSTHEDIPWMFEDAHKDSGIGVTRIWFKRNVVNMVKSPKFFYFGGLLVFLDLVFMCMRSFYATEKTLEIIDNAETTFTFIFVIEIVLRFVGAPNWIQFWSSGRNRFDLFLVISTCVIQLPMIQDSEAYKYLTIFQVLRLYRLLICFPRVRRIIYASLGNGESITNIVIFLVLATSLCSPIFMQMLGGDFVDFMDADSTELRFDAFWQSFMTLIMLYTSETWTQLLYNAMESQNGLGSIYAAIFTCIYFAFARFILAGLYIAVILENFELEEEYIKQYQIKRFIRQHTHKDIHKAETILNKLFGSLYKRSENRSVQIPRMPTSLTVPVSKSSLAELLVDHDDPDLKEGEAAVLAEEAKTAEKDEHAKKKSGHGHVYTSTAFADITIEDATDDYELIVAEENRRALQSNIHERKSLFIFSQRSKTRYFCKRLVGNNNDGKSERKNLFNWFIMACVALSIMMVILDEPSTRKLREDSMAQSAFYIIDYILSLIFVIEIIIRVIADGLFLAPRSYLRNAWNTLDFTVVIFNIITIFLGSERSPRALSTVRSLRILRVIRYFKGVRDIFVDLFHAFPLMLDALVLTFLVLVPYSVYGINIFGGRFWLCNDDGMENIAECLGEFANNISGDDVVDANILIPRVWQNPETNSYSFDNFPQAFNHLLGLTSTEGWVDSLFSAMSTPSEEGQQPSFSWDSPMIYHSIYYITFMIISHGTVQLFVGVIIEKFKQRSGITTLTLKQRQYLDLRRQMAEIKPTIKAYRPDSVIRGWCYDIVANKRGIFNRITMGVVITNIAIICTEYQNAPTWLEQLQEYAYTACIIIYALEVLVKFLGMGRKKWAATKWNWYDGFIAISAVLLLILRFAVPDLWTLRVERYFLVFAAFRLGEGIDVLQKLYHTVANSMPSIIHVSVVFLIVMCLFAMLFMELFGLTRYGPNGDEHGNFRTYGNALLLLVRMTTGEGWVVQYPNCVNFADYLETDCGSPGWSFFLFNFFYIVCTHIFLNLFTAVIISNFEHTYETRSRFTGISKNDLRTFKHAWAEIDPTGTGYIQKKDVTKLLHHIRGHLQLGIYDDAYSIKNLKKLSNIQVNEDEQHVLDDKIDKPGTPSYIPGRVTHGYNYNEVNNCLSKINPQELQARRKQYNLYYREIIEAERSKGISFADVLTIITYRFIDVEESLTLEPLIARLEKLERLEKAYAVEKASGVFMTLIQRKRYLHQIWLKRNEEEIKKLGVASAGSLHLDTSVASLSTPGTRDVRQHSPVPRIIVENVHLSSPVNHQSTPISPMSNFSMDTQQGSPFAGLDSPGTISGAPSPSPYDEESSFFGTPSPGLSPHPNLSPYARHGWLMMDGNNSMSEEQAGRLMESFYNNTWSDMLDAAEE</sequence>
<dbReference type="Proteomes" id="UP000077315">
    <property type="component" value="Unassembled WGS sequence"/>
</dbReference>
<keyword evidence="4" id="KW-0597">Phosphoprotein</keyword>
<evidence type="ECO:0000256" key="6">
    <source>
        <dbReference type="ARBA" id="ARBA00022673"/>
    </source>
</evidence>
<feature type="transmembrane region" description="Helical" evidence="18">
    <location>
        <begin position="1716"/>
        <end position="1737"/>
    </location>
</feature>
<feature type="transmembrane region" description="Helical" evidence="18">
    <location>
        <begin position="540"/>
        <end position="563"/>
    </location>
</feature>
<keyword evidence="14" id="KW-0407">Ion channel</keyword>
<evidence type="ECO:0000313" key="21">
    <source>
        <dbReference type="Proteomes" id="UP000077315"/>
    </source>
</evidence>
<dbReference type="GO" id="GO:0005509">
    <property type="term" value="F:calcium ion binding"/>
    <property type="evidence" value="ECO:0007669"/>
    <property type="project" value="InterPro"/>
</dbReference>
<dbReference type="GO" id="GO:0098703">
    <property type="term" value="P:calcium ion import across plasma membrane"/>
    <property type="evidence" value="ECO:0007669"/>
    <property type="project" value="TreeGrafter"/>
</dbReference>
<evidence type="ECO:0000256" key="4">
    <source>
        <dbReference type="ARBA" id="ARBA00022553"/>
    </source>
</evidence>
<dbReference type="SUPFAM" id="SSF81324">
    <property type="entry name" value="Voltage-gated potassium channels"/>
    <property type="match status" value="4"/>
</dbReference>
<dbReference type="GO" id="GO:0008331">
    <property type="term" value="F:high voltage-gated calcium channel activity"/>
    <property type="evidence" value="ECO:0007669"/>
    <property type="project" value="TreeGrafter"/>
</dbReference>
<evidence type="ECO:0000256" key="14">
    <source>
        <dbReference type="ARBA" id="ARBA00023303"/>
    </source>
</evidence>
<keyword evidence="11" id="KW-0406">Ion transport</keyword>
<feature type="transmembrane region" description="Helical" evidence="18">
    <location>
        <begin position="1505"/>
        <end position="1526"/>
    </location>
</feature>
<feature type="transmembrane region" description="Helical" evidence="18">
    <location>
        <begin position="1538"/>
        <end position="1556"/>
    </location>
</feature>
<dbReference type="GeneID" id="28999563"/>
<dbReference type="InterPro" id="IPR005821">
    <property type="entry name" value="Ion_trans_dom"/>
</dbReference>
<dbReference type="Pfam" id="PF00520">
    <property type="entry name" value="Ion_trans"/>
    <property type="match status" value="4"/>
</dbReference>
<dbReference type="Gene3D" id="1.20.120.350">
    <property type="entry name" value="Voltage-gated potassium channels. Chain C"/>
    <property type="match status" value="4"/>
</dbReference>
<evidence type="ECO:0000256" key="7">
    <source>
        <dbReference type="ARBA" id="ARBA00022692"/>
    </source>
</evidence>
<feature type="region of interest" description="Disordered" evidence="17">
    <location>
        <begin position="118"/>
        <end position="153"/>
    </location>
</feature>
<feature type="transmembrane region" description="Helical" evidence="18">
    <location>
        <begin position="674"/>
        <end position="697"/>
    </location>
</feature>
<comment type="similarity">
    <text evidence="15">Belongs to the calcium channel alpha-1 subunit (TC 1.A.1.11) family.</text>
</comment>
<keyword evidence="9" id="KW-0851">Voltage-gated channel</keyword>
<dbReference type="RefSeq" id="XP_018287929.1">
    <property type="nucleotide sequence ID" value="XM_018438657.1"/>
</dbReference>
<evidence type="ECO:0000256" key="18">
    <source>
        <dbReference type="SAM" id="Phobius"/>
    </source>
</evidence>
<feature type="transmembrane region" description="Helical" evidence="18">
    <location>
        <begin position="1251"/>
        <end position="1272"/>
    </location>
</feature>
<protein>
    <recommendedName>
        <fullName evidence="16">Calcium-channel protein CCH1</fullName>
    </recommendedName>
</protein>
<keyword evidence="12 18" id="KW-0472">Membrane</keyword>
<gene>
    <name evidence="20" type="ORF">PHYBLDRAFT_182669</name>
</gene>
<feature type="transmembrane region" description="Helical" evidence="18">
    <location>
        <begin position="1568"/>
        <end position="1588"/>
    </location>
</feature>
<keyword evidence="5" id="KW-0109">Calcium transport</keyword>
<dbReference type="InterPro" id="IPR027359">
    <property type="entry name" value="Volt_channel_dom_sf"/>
</dbReference>
<feature type="compositionally biased region" description="Polar residues" evidence="17">
    <location>
        <begin position="170"/>
        <end position="190"/>
    </location>
</feature>
<evidence type="ECO:0000256" key="11">
    <source>
        <dbReference type="ARBA" id="ARBA00023065"/>
    </source>
</evidence>
<dbReference type="PANTHER" id="PTHR45628">
    <property type="entry name" value="VOLTAGE-DEPENDENT CALCIUM CHANNEL TYPE A SUBUNIT ALPHA-1"/>
    <property type="match status" value="1"/>
</dbReference>
<dbReference type="PROSITE" id="PS50222">
    <property type="entry name" value="EF_HAND_2"/>
    <property type="match status" value="1"/>
</dbReference>
<comment type="subcellular location">
    <subcellularLocation>
        <location evidence="1">Cell membrane</location>
        <topology evidence="1">Multi-pass membrane protein</topology>
    </subcellularLocation>
</comment>
<feature type="transmembrane region" description="Helical" evidence="18">
    <location>
        <begin position="1212"/>
        <end position="1231"/>
    </location>
</feature>
<feature type="transmembrane region" description="Helical" evidence="18">
    <location>
        <begin position="486"/>
        <end position="506"/>
    </location>
</feature>
<keyword evidence="7 18" id="KW-0812">Transmembrane</keyword>
<feature type="transmembrane region" description="Helical" evidence="18">
    <location>
        <begin position="896"/>
        <end position="915"/>
    </location>
</feature>
<feature type="transmembrane region" description="Helical" evidence="18">
    <location>
        <begin position="968"/>
        <end position="994"/>
    </location>
</feature>
<feature type="transmembrane region" description="Helical" evidence="18">
    <location>
        <begin position="1293"/>
        <end position="1316"/>
    </location>
</feature>
<dbReference type="InterPro" id="IPR002048">
    <property type="entry name" value="EF_hand_dom"/>
</dbReference>
<dbReference type="OrthoDB" id="416585at2759"/>
<feature type="transmembrane region" description="Helical" evidence="18">
    <location>
        <begin position="770"/>
        <end position="791"/>
    </location>
</feature>
<reference evidence="21" key="1">
    <citation type="submission" date="2015-06" db="EMBL/GenBank/DDBJ databases">
        <title>Expansion of signal transduction pathways in fungi by whole-genome duplication.</title>
        <authorList>
            <consortium name="DOE Joint Genome Institute"/>
            <person name="Corrochano L.M."/>
            <person name="Kuo A."/>
            <person name="Marcet-Houben M."/>
            <person name="Polaino S."/>
            <person name="Salamov A."/>
            <person name="Villalobos J.M."/>
            <person name="Alvarez M.I."/>
            <person name="Avalos J."/>
            <person name="Benito E.P."/>
            <person name="Benoit I."/>
            <person name="Burger G."/>
            <person name="Camino L.P."/>
            <person name="Canovas D."/>
            <person name="Cerda-Olmedo E."/>
            <person name="Cheng J.-F."/>
            <person name="Dominguez A."/>
            <person name="Elias M."/>
            <person name="Eslava A.P."/>
            <person name="Glaser F."/>
            <person name="Grimwood J."/>
            <person name="Gutierrez G."/>
            <person name="Heitman J."/>
            <person name="Henrissat B."/>
            <person name="Iturriaga E.A."/>
            <person name="Lang B.F."/>
            <person name="Lavin J.L."/>
            <person name="Lee S."/>
            <person name="Li W."/>
            <person name="Lindquist E."/>
            <person name="Lopez-Garcia S."/>
            <person name="Luque E.M."/>
            <person name="Marcos A.T."/>
            <person name="Martin J."/>
            <person name="McCluskey K."/>
            <person name="Medina H.R."/>
            <person name="Miralles-Duran A."/>
            <person name="Miyazaki A."/>
            <person name="Munoz-Torres E."/>
            <person name="Oguiza J.A."/>
            <person name="Ohm R."/>
            <person name="Olmedo M."/>
            <person name="Orejas M."/>
            <person name="Ortiz-Castellanos L."/>
            <person name="Pisabarro A.G."/>
            <person name="Rodriguez-Romero J."/>
            <person name="Ruiz-Herrera J."/>
            <person name="Ruiz-Vazquez R."/>
            <person name="Sanz C."/>
            <person name="Schackwitz W."/>
            <person name="Schmutz J."/>
            <person name="Shahriari M."/>
            <person name="Shelest E."/>
            <person name="Silva-Franco F."/>
            <person name="Soanes D."/>
            <person name="Syed K."/>
            <person name="Tagua V.G."/>
            <person name="Talbot N.J."/>
            <person name="Thon M."/>
            <person name="De vries R.P."/>
            <person name="Wiebenga A."/>
            <person name="Yadav J.S."/>
            <person name="Braun E.L."/>
            <person name="Baker S."/>
            <person name="Garre V."/>
            <person name="Horwitz B."/>
            <person name="Torres-Martinez S."/>
            <person name="Idnurm A."/>
            <person name="Herrera-Estrella A."/>
            <person name="Gabaldon T."/>
            <person name="Grigoriev I.V."/>
        </authorList>
    </citation>
    <scope>NUCLEOTIDE SEQUENCE [LARGE SCALE GENOMIC DNA]</scope>
    <source>
        <strain evidence="21">NRRL 1555(-)</strain>
    </source>
</reference>
<dbReference type="VEuPathDB" id="FungiDB:PHYBLDRAFT_182669"/>
<feature type="transmembrane region" description="Helical" evidence="18">
    <location>
        <begin position="400"/>
        <end position="426"/>
    </location>
</feature>
<dbReference type="EMBL" id="KV440990">
    <property type="protein sequence ID" value="OAD69889.1"/>
    <property type="molecule type" value="Genomic_DNA"/>
</dbReference>
<evidence type="ECO:0000256" key="3">
    <source>
        <dbReference type="ARBA" id="ARBA00022475"/>
    </source>
</evidence>
<feature type="region of interest" description="Disordered" evidence="17">
    <location>
        <begin position="1"/>
        <end position="32"/>
    </location>
</feature>
<feature type="domain" description="EF-hand" evidence="19">
    <location>
        <begin position="1753"/>
        <end position="1788"/>
    </location>
</feature>
<keyword evidence="6" id="KW-0107">Calcium channel</keyword>
<feature type="transmembrane region" description="Helical" evidence="18">
    <location>
        <begin position="803"/>
        <end position="822"/>
    </location>
</feature>
<dbReference type="InterPro" id="IPR050599">
    <property type="entry name" value="VDCC_alpha-1_subunit"/>
</dbReference>
<feature type="region of interest" description="Disordered" evidence="17">
    <location>
        <begin position="275"/>
        <end position="296"/>
    </location>
</feature>
<feature type="transmembrane region" description="Helical" evidence="18">
    <location>
        <begin position="1629"/>
        <end position="1649"/>
    </location>
</feature>
<feature type="region of interest" description="Disordered" evidence="17">
    <location>
        <begin position="169"/>
        <end position="190"/>
    </location>
</feature>
<keyword evidence="21" id="KW-1185">Reference proteome</keyword>
<keyword evidence="2" id="KW-0813">Transport</keyword>
<dbReference type="GO" id="GO:0005891">
    <property type="term" value="C:voltage-gated calcium channel complex"/>
    <property type="evidence" value="ECO:0007669"/>
    <property type="project" value="TreeGrafter"/>
</dbReference>
<evidence type="ECO:0000256" key="2">
    <source>
        <dbReference type="ARBA" id="ARBA00022448"/>
    </source>
</evidence>
<organism evidence="20 21">
    <name type="scientific">Phycomyces blakesleeanus (strain ATCC 8743b / DSM 1359 / FGSC 10004 / NBRC 33097 / NRRL 1555)</name>
    <dbReference type="NCBI Taxonomy" id="763407"/>
    <lineage>
        <taxon>Eukaryota</taxon>
        <taxon>Fungi</taxon>
        <taxon>Fungi incertae sedis</taxon>
        <taxon>Mucoromycota</taxon>
        <taxon>Mucoromycotina</taxon>
        <taxon>Mucoromycetes</taxon>
        <taxon>Mucorales</taxon>
        <taxon>Phycomycetaceae</taxon>
        <taxon>Phycomyces</taxon>
    </lineage>
</organism>
<dbReference type="STRING" id="763407.A0A167L9C2"/>
<keyword evidence="10 18" id="KW-1133">Transmembrane helix</keyword>
<evidence type="ECO:0000256" key="10">
    <source>
        <dbReference type="ARBA" id="ARBA00022989"/>
    </source>
</evidence>
<feature type="transmembrane region" description="Helical" evidence="18">
    <location>
        <begin position="518"/>
        <end position="534"/>
    </location>
</feature>
<dbReference type="FunFam" id="1.10.287.70:FF:000093">
    <property type="entry name" value="Calcium channel subunit Cch1"/>
    <property type="match status" value="1"/>
</dbReference>
<feature type="compositionally biased region" description="Polar residues" evidence="17">
    <location>
        <begin position="144"/>
        <end position="153"/>
    </location>
</feature>
<evidence type="ECO:0000256" key="9">
    <source>
        <dbReference type="ARBA" id="ARBA00022882"/>
    </source>
</evidence>
<feature type="transmembrane region" description="Helical" evidence="18">
    <location>
        <begin position="1174"/>
        <end position="1192"/>
    </location>
</feature>
<accession>A0A167L9C2</accession>
<feature type="transmembrane region" description="Helical" evidence="18">
    <location>
        <begin position="1428"/>
        <end position="1449"/>
    </location>
</feature>